<feature type="transmembrane region" description="Helical" evidence="7">
    <location>
        <begin position="423"/>
        <end position="443"/>
    </location>
</feature>
<dbReference type="InterPro" id="IPR025405">
    <property type="entry name" value="DUF4131"/>
</dbReference>
<comment type="subcellular location">
    <subcellularLocation>
        <location evidence="1">Cell membrane</location>
        <topology evidence="1">Multi-pass membrane protein</topology>
    </subcellularLocation>
</comment>
<feature type="domain" description="ComEC/Rec2-related protein" evidence="8">
    <location>
        <begin position="228"/>
        <end position="511"/>
    </location>
</feature>
<feature type="transmembrane region" description="Helical" evidence="7">
    <location>
        <begin position="311"/>
        <end position="328"/>
    </location>
</feature>
<dbReference type="EMBL" id="SSTI01000012">
    <property type="protein sequence ID" value="THG38159.1"/>
    <property type="molecule type" value="Genomic_DNA"/>
</dbReference>
<feature type="transmembrane region" description="Helical" evidence="7">
    <location>
        <begin position="398"/>
        <end position="417"/>
    </location>
</feature>
<proteinExistence type="predicted"/>
<evidence type="ECO:0000313" key="10">
    <source>
        <dbReference type="EMBL" id="THG38159.1"/>
    </source>
</evidence>
<feature type="transmembrane region" description="Helical" evidence="7">
    <location>
        <begin position="249"/>
        <end position="275"/>
    </location>
</feature>
<feature type="transmembrane region" description="Helical" evidence="7">
    <location>
        <begin position="36"/>
        <end position="53"/>
    </location>
</feature>
<evidence type="ECO:0000256" key="3">
    <source>
        <dbReference type="ARBA" id="ARBA00022692"/>
    </source>
</evidence>
<accession>A0ABY2QET4</accession>
<feature type="transmembrane region" description="Helical" evidence="7">
    <location>
        <begin position="356"/>
        <end position="377"/>
    </location>
</feature>
<dbReference type="Proteomes" id="UP000308038">
    <property type="component" value="Unassembled WGS sequence"/>
</dbReference>
<organism evidence="10 11">
    <name type="scientific">Sphingomonas olei</name>
    <dbReference type="NCBI Taxonomy" id="1886787"/>
    <lineage>
        <taxon>Bacteria</taxon>
        <taxon>Pseudomonadati</taxon>
        <taxon>Pseudomonadota</taxon>
        <taxon>Alphaproteobacteria</taxon>
        <taxon>Sphingomonadales</taxon>
        <taxon>Sphingomonadaceae</taxon>
        <taxon>Sphingomonas</taxon>
    </lineage>
</organism>
<comment type="caution">
    <text evidence="10">The sequence shown here is derived from an EMBL/GenBank/DDBJ whole genome shotgun (WGS) entry which is preliminary data.</text>
</comment>
<evidence type="ECO:0000259" key="9">
    <source>
        <dbReference type="Pfam" id="PF13567"/>
    </source>
</evidence>
<evidence type="ECO:0000256" key="5">
    <source>
        <dbReference type="ARBA" id="ARBA00023136"/>
    </source>
</evidence>
<feature type="transmembrane region" description="Helical" evidence="7">
    <location>
        <begin position="486"/>
        <end position="507"/>
    </location>
</feature>
<feature type="transmembrane region" description="Helical" evidence="7">
    <location>
        <begin position="455"/>
        <end position="474"/>
    </location>
</feature>
<dbReference type="NCBIfam" id="TIGR00360">
    <property type="entry name" value="ComEC_N-term"/>
    <property type="match status" value="1"/>
</dbReference>
<feature type="transmembrane region" description="Helical" evidence="7">
    <location>
        <begin position="287"/>
        <end position="305"/>
    </location>
</feature>
<dbReference type="PANTHER" id="PTHR30619:SF1">
    <property type="entry name" value="RECOMBINATION PROTEIN 2"/>
    <property type="match status" value="1"/>
</dbReference>
<feature type="region of interest" description="Disordered" evidence="6">
    <location>
        <begin position="692"/>
        <end position="723"/>
    </location>
</feature>
<evidence type="ECO:0000256" key="1">
    <source>
        <dbReference type="ARBA" id="ARBA00004651"/>
    </source>
</evidence>
<keyword evidence="5 7" id="KW-0472">Membrane</keyword>
<dbReference type="InterPro" id="IPR004477">
    <property type="entry name" value="ComEC_N"/>
</dbReference>
<evidence type="ECO:0000259" key="8">
    <source>
        <dbReference type="Pfam" id="PF03772"/>
    </source>
</evidence>
<sequence length="723" mass="76392">MESWLEAERDQLPLWLPVALGGGVAAWFVLPNSSAWHAALLGAAALALLALAASSAGSRAARVAAIGSIAFAVGLALVWLQAETAAAPVLARPAIATFSGRVEAMNALPARGLVRLRLGDLEWLDRRPPRAPLQVRVNVAEEDVPAGLLPGTRISLRARLMPPPPPAVPGAYDFARVAWFSGIGATGRALGPPEILSGAVAGEPFRARLSRHIQHNLEGSAGGIAAALATGDTGGIEEPDQEAMRRSGLAHLLSVSGLHITAVVGLTMLLAARLLALNMRLALTGRVPLIAAATAAVTALGYTWLTGSEVPTIRSCIAALLVLAAMAMGREALTLRLVATGALVVLLLWPESLAGPSFQLSFAAVTAIIALAEHPAVRRWFAPREESWGRRLLRNGGSLLLTGAIVEVALMPIAVFHFHKAGIYGALANIVAIPLTTFVVMPLEALALLFDTTGLGAPFWWLTGQGLSLLLWIARTTAAAPGAVAALPAMPAGAFALMVGGGLWLALWRTRWRRIGLIPVAVGALWALATPPPDLLVTGDGRHLGVRLADGRVALLRDRAGDYARDMLAENGGSDAEPVLLSDQGAARCSRDLCRVDLPVGDRTWRVLATRSAYLVPVGALIQACRNADIVVSERRLPRRCTPRWLRLDREMLARTGGVAISLSTGRVDTVIRPGDAHPWVLAGMPILPGRSTNRWRKDEQPTFRPEKAFSPLPAGLRPANQE</sequence>
<reference evidence="10 11" key="1">
    <citation type="submission" date="2019-04" db="EMBL/GenBank/DDBJ databases">
        <title>Microbes associate with the intestines of laboratory mice.</title>
        <authorList>
            <person name="Navarre W."/>
            <person name="Wong E."/>
            <person name="Huang K.C."/>
            <person name="Tropini C."/>
            <person name="Ng K."/>
            <person name="Yu B."/>
        </authorList>
    </citation>
    <scope>NUCLEOTIDE SEQUENCE [LARGE SCALE GENOMIC DNA]</scope>
    <source>
        <strain evidence="10 11">NM83_B4-11</strain>
    </source>
</reference>
<keyword evidence="2" id="KW-1003">Cell membrane</keyword>
<name>A0ABY2QET4_9SPHN</name>
<feature type="transmembrane region" description="Helical" evidence="7">
    <location>
        <begin position="60"/>
        <end position="80"/>
    </location>
</feature>
<feature type="transmembrane region" description="Helical" evidence="7">
    <location>
        <begin position="333"/>
        <end position="350"/>
    </location>
</feature>
<gene>
    <name evidence="10" type="ORF">E5988_14990</name>
</gene>
<evidence type="ECO:0000256" key="4">
    <source>
        <dbReference type="ARBA" id="ARBA00022989"/>
    </source>
</evidence>
<keyword evidence="4 7" id="KW-1133">Transmembrane helix</keyword>
<dbReference type="Pfam" id="PF13567">
    <property type="entry name" value="DUF4131"/>
    <property type="match status" value="1"/>
</dbReference>
<evidence type="ECO:0000256" key="7">
    <source>
        <dbReference type="SAM" id="Phobius"/>
    </source>
</evidence>
<evidence type="ECO:0000313" key="11">
    <source>
        <dbReference type="Proteomes" id="UP000308038"/>
    </source>
</evidence>
<keyword evidence="3 7" id="KW-0812">Transmembrane</keyword>
<feature type="compositionally biased region" description="Basic and acidic residues" evidence="6">
    <location>
        <begin position="696"/>
        <end position="708"/>
    </location>
</feature>
<dbReference type="PANTHER" id="PTHR30619">
    <property type="entry name" value="DNA INTERNALIZATION/COMPETENCE PROTEIN COMEC/REC2"/>
    <property type="match status" value="1"/>
</dbReference>
<evidence type="ECO:0000256" key="2">
    <source>
        <dbReference type="ARBA" id="ARBA00022475"/>
    </source>
</evidence>
<dbReference type="InterPro" id="IPR052159">
    <property type="entry name" value="Competence_DNA_uptake"/>
</dbReference>
<feature type="domain" description="DUF4131" evidence="9">
    <location>
        <begin position="34"/>
        <end position="192"/>
    </location>
</feature>
<dbReference type="Pfam" id="PF03772">
    <property type="entry name" value="Competence"/>
    <property type="match status" value="1"/>
</dbReference>
<evidence type="ECO:0000256" key="6">
    <source>
        <dbReference type="SAM" id="MobiDB-lite"/>
    </source>
</evidence>
<keyword evidence="11" id="KW-1185">Reference proteome</keyword>
<protein>
    <submittedName>
        <fullName evidence="10">ComEC/Rec2 family competence protein</fullName>
    </submittedName>
</protein>
<feature type="transmembrane region" description="Helical" evidence="7">
    <location>
        <begin position="12"/>
        <end position="30"/>
    </location>
</feature>